<dbReference type="GO" id="GO:0016071">
    <property type="term" value="P:mRNA metabolic process"/>
    <property type="evidence" value="ECO:0007669"/>
    <property type="project" value="UniProtKB-ARBA"/>
</dbReference>
<name>A0A9P4Q4S8_9PEZI</name>
<keyword evidence="3" id="KW-1185">Reference proteome</keyword>
<dbReference type="OrthoDB" id="2142961at2759"/>
<organism evidence="2 3">
    <name type="scientific">Polychaeton citri CBS 116435</name>
    <dbReference type="NCBI Taxonomy" id="1314669"/>
    <lineage>
        <taxon>Eukaryota</taxon>
        <taxon>Fungi</taxon>
        <taxon>Dikarya</taxon>
        <taxon>Ascomycota</taxon>
        <taxon>Pezizomycotina</taxon>
        <taxon>Dothideomycetes</taxon>
        <taxon>Dothideomycetidae</taxon>
        <taxon>Capnodiales</taxon>
        <taxon>Capnodiaceae</taxon>
        <taxon>Polychaeton</taxon>
    </lineage>
</organism>
<comment type="caution">
    <text evidence="2">The sequence shown here is derived from an EMBL/GenBank/DDBJ whole genome shotgun (WGS) entry which is preliminary data.</text>
</comment>
<feature type="compositionally biased region" description="Low complexity" evidence="1">
    <location>
        <begin position="409"/>
        <end position="421"/>
    </location>
</feature>
<dbReference type="Pfam" id="PF15365">
    <property type="entry name" value="PNRC"/>
    <property type="match status" value="1"/>
</dbReference>
<dbReference type="Proteomes" id="UP000799441">
    <property type="component" value="Unassembled WGS sequence"/>
</dbReference>
<feature type="compositionally biased region" description="Polar residues" evidence="1">
    <location>
        <begin position="82"/>
        <end position="106"/>
    </location>
</feature>
<dbReference type="AlphaFoldDB" id="A0A9P4Q4S8"/>
<gene>
    <name evidence="2" type="ORF">K431DRAFT_285697</name>
</gene>
<protein>
    <recommendedName>
        <fullName evidence="4">Proteophosphoglycan 5</fullName>
    </recommendedName>
</protein>
<feature type="compositionally biased region" description="Polar residues" evidence="1">
    <location>
        <begin position="422"/>
        <end position="432"/>
    </location>
</feature>
<feature type="compositionally biased region" description="Basic residues" evidence="1">
    <location>
        <begin position="34"/>
        <end position="43"/>
    </location>
</feature>
<feature type="compositionally biased region" description="Acidic residues" evidence="1">
    <location>
        <begin position="240"/>
        <end position="250"/>
    </location>
</feature>
<feature type="compositionally biased region" description="Polar residues" evidence="1">
    <location>
        <begin position="284"/>
        <end position="306"/>
    </location>
</feature>
<feature type="compositionally biased region" description="Basic and acidic residues" evidence="1">
    <location>
        <begin position="191"/>
        <end position="202"/>
    </location>
</feature>
<evidence type="ECO:0000256" key="1">
    <source>
        <dbReference type="SAM" id="MobiDB-lite"/>
    </source>
</evidence>
<feature type="compositionally biased region" description="Polar residues" evidence="1">
    <location>
        <begin position="210"/>
        <end position="229"/>
    </location>
</feature>
<feature type="compositionally biased region" description="Polar residues" evidence="1">
    <location>
        <begin position="12"/>
        <end position="33"/>
    </location>
</feature>
<feature type="region of interest" description="Disordered" evidence="1">
    <location>
        <begin position="1"/>
        <end position="348"/>
    </location>
</feature>
<sequence>MADSPSPAVAISTGTGARQQAGTRRTPNNTPGQQKRHQNRGKKAQPQAMGVHHIDGAVSDSYAVPKPSPKPRKSTPRHNAPANGQRTHNGQQGHSKRQNYPMSMNGSMAPETPAKEQAYAGPTFQASPAPSSLPVPKFFSRSVPNAGSVGPLQERMAGEQTSEKESSPEPDVVAIDGLRSQTLRSPLDVFFKADKAEKEKRRATGALLSPQPTSASMSQQQLSYQSDSASGRKMFMQELDGPDDSDETDEPHDSPFGNPYHRVRMSPSAGPSTGSMEQVERDAYTNSLKQMLFNNGNSGRPPSQNLGRAPGSEPRRSDFATETPSPFNRLELSPGPPMMTRDQQAQHTLLYGNRDLSPLFKASRSEIYPQQPAGSQPQFAPYQQTQQSSPGNGAYYARASHNTMPPMSPSSGMPVQPQSPQAQGPATASPRLSSARDIGAMENDLRRMLKLNAVT</sequence>
<reference evidence="2" key="1">
    <citation type="journal article" date="2020" name="Stud. Mycol.">
        <title>101 Dothideomycetes genomes: a test case for predicting lifestyles and emergence of pathogens.</title>
        <authorList>
            <person name="Haridas S."/>
            <person name="Albert R."/>
            <person name="Binder M."/>
            <person name="Bloem J."/>
            <person name="Labutti K."/>
            <person name="Salamov A."/>
            <person name="Andreopoulos B."/>
            <person name="Baker S."/>
            <person name="Barry K."/>
            <person name="Bills G."/>
            <person name="Bluhm B."/>
            <person name="Cannon C."/>
            <person name="Castanera R."/>
            <person name="Culley D."/>
            <person name="Daum C."/>
            <person name="Ezra D."/>
            <person name="Gonzalez J."/>
            <person name="Henrissat B."/>
            <person name="Kuo A."/>
            <person name="Liang C."/>
            <person name="Lipzen A."/>
            <person name="Lutzoni F."/>
            <person name="Magnuson J."/>
            <person name="Mondo S."/>
            <person name="Nolan M."/>
            <person name="Ohm R."/>
            <person name="Pangilinan J."/>
            <person name="Park H.-J."/>
            <person name="Ramirez L."/>
            <person name="Alfaro M."/>
            <person name="Sun H."/>
            <person name="Tritt A."/>
            <person name="Yoshinaga Y."/>
            <person name="Zwiers L.-H."/>
            <person name="Turgeon B."/>
            <person name="Goodwin S."/>
            <person name="Spatafora J."/>
            <person name="Crous P."/>
            <person name="Grigoriev I."/>
        </authorList>
    </citation>
    <scope>NUCLEOTIDE SEQUENCE</scope>
    <source>
        <strain evidence="2">CBS 116435</strain>
    </source>
</reference>
<evidence type="ECO:0000313" key="3">
    <source>
        <dbReference type="Proteomes" id="UP000799441"/>
    </source>
</evidence>
<feature type="compositionally biased region" description="Low complexity" evidence="1">
    <location>
        <begin position="375"/>
        <end position="389"/>
    </location>
</feature>
<evidence type="ECO:0008006" key="4">
    <source>
        <dbReference type="Google" id="ProtNLM"/>
    </source>
</evidence>
<dbReference type="InterPro" id="IPR028322">
    <property type="entry name" value="PNRC-like_rgn"/>
</dbReference>
<proteinExistence type="predicted"/>
<dbReference type="EMBL" id="MU003798">
    <property type="protein sequence ID" value="KAF2720587.1"/>
    <property type="molecule type" value="Genomic_DNA"/>
</dbReference>
<accession>A0A9P4Q4S8</accession>
<feature type="region of interest" description="Disordered" evidence="1">
    <location>
        <begin position="362"/>
        <end position="441"/>
    </location>
</feature>
<evidence type="ECO:0000313" key="2">
    <source>
        <dbReference type="EMBL" id="KAF2720587.1"/>
    </source>
</evidence>